<organism evidence="1 2">
    <name type="scientific">Trypanosoma rangeli</name>
    <dbReference type="NCBI Taxonomy" id="5698"/>
    <lineage>
        <taxon>Eukaryota</taxon>
        <taxon>Discoba</taxon>
        <taxon>Euglenozoa</taxon>
        <taxon>Kinetoplastea</taxon>
        <taxon>Metakinetoplastina</taxon>
        <taxon>Trypanosomatida</taxon>
        <taxon>Trypanosomatidae</taxon>
        <taxon>Trypanosoma</taxon>
        <taxon>Herpetosoma</taxon>
    </lineage>
</organism>
<dbReference type="RefSeq" id="XP_029233556.1">
    <property type="nucleotide sequence ID" value="XM_029386591.1"/>
</dbReference>
<proteinExistence type="predicted"/>
<comment type="caution">
    <text evidence="1">The sequence shown here is derived from an EMBL/GenBank/DDBJ whole genome shotgun (WGS) entry which is preliminary data.</text>
</comment>
<dbReference type="Proteomes" id="UP000283634">
    <property type="component" value="Unassembled WGS sequence"/>
</dbReference>
<dbReference type="EMBL" id="MKGL01000735">
    <property type="protein sequence ID" value="RNE96160.1"/>
    <property type="molecule type" value="Genomic_DNA"/>
</dbReference>
<dbReference type="AlphaFoldDB" id="A0A3R7JVP1"/>
<dbReference type="GeneID" id="40333869"/>
<evidence type="ECO:0000313" key="2">
    <source>
        <dbReference type="Proteomes" id="UP000283634"/>
    </source>
</evidence>
<protein>
    <submittedName>
        <fullName evidence="1">Uncharacterized protein</fullName>
    </submittedName>
</protein>
<keyword evidence="2" id="KW-1185">Reference proteome</keyword>
<sequence length="109" mass="12200">MRAQRPATRAHDRLQCLLLFLFVYFFLCYGPRSSSMMASVIELFMAMDAFRWRHSANAVLSAGRRLLGKSPLGGELAAAYGKEGRRGTSSRVRRFTKHDFQLGVDGGAQ</sequence>
<accession>A0A3R7JVP1</accession>
<name>A0A3R7JVP1_TRYRA</name>
<gene>
    <name evidence="1" type="ORF">TraAM80_09936</name>
</gene>
<evidence type="ECO:0000313" key="1">
    <source>
        <dbReference type="EMBL" id="RNE96160.1"/>
    </source>
</evidence>
<reference evidence="1 2" key="1">
    <citation type="journal article" date="2018" name="BMC Genomics">
        <title>Genomic comparison of Trypanosoma conorhini and Trypanosoma rangeli to Trypanosoma cruzi strains of high and low virulence.</title>
        <authorList>
            <person name="Bradwell K.R."/>
            <person name="Koparde V.N."/>
            <person name="Matveyev A.V."/>
            <person name="Serrano M.G."/>
            <person name="Alves J.M."/>
            <person name="Parikh H."/>
            <person name="Huang B."/>
            <person name="Lee V."/>
            <person name="Espinosa-Alvarez O."/>
            <person name="Ortiz P.A."/>
            <person name="Costa-Martins A.G."/>
            <person name="Teixeira M.M."/>
            <person name="Buck G.A."/>
        </authorList>
    </citation>
    <scope>NUCLEOTIDE SEQUENCE [LARGE SCALE GENOMIC DNA]</scope>
    <source>
        <strain evidence="1 2">AM80</strain>
    </source>
</reference>